<proteinExistence type="predicted"/>
<feature type="compositionally biased region" description="Low complexity" evidence="1">
    <location>
        <begin position="17"/>
        <end position="27"/>
    </location>
</feature>
<keyword evidence="3" id="KW-1185">Reference proteome</keyword>
<evidence type="ECO:0000313" key="2">
    <source>
        <dbReference type="EMBL" id="CAA7052708.1"/>
    </source>
</evidence>
<comment type="caution">
    <text evidence="2">The sequence shown here is derived from an EMBL/GenBank/DDBJ whole genome shotgun (WGS) entry which is preliminary data.</text>
</comment>
<dbReference type="AlphaFoldDB" id="A0A6D2KLC1"/>
<reference evidence="2" key="1">
    <citation type="submission" date="2020-01" db="EMBL/GenBank/DDBJ databases">
        <authorList>
            <person name="Mishra B."/>
        </authorList>
    </citation>
    <scope>NUCLEOTIDE SEQUENCE [LARGE SCALE GENOMIC DNA]</scope>
</reference>
<dbReference type="EMBL" id="CACVBM020001507">
    <property type="protein sequence ID" value="CAA7052708.1"/>
    <property type="molecule type" value="Genomic_DNA"/>
</dbReference>
<gene>
    <name evidence="2" type="ORF">MERR_LOCUS39943</name>
</gene>
<organism evidence="2 3">
    <name type="scientific">Microthlaspi erraticum</name>
    <dbReference type="NCBI Taxonomy" id="1685480"/>
    <lineage>
        <taxon>Eukaryota</taxon>
        <taxon>Viridiplantae</taxon>
        <taxon>Streptophyta</taxon>
        <taxon>Embryophyta</taxon>
        <taxon>Tracheophyta</taxon>
        <taxon>Spermatophyta</taxon>
        <taxon>Magnoliopsida</taxon>
        <taxon>eudicotyledons</taxon>
        <taxon>Gunneridae</taxon>
        <taxon>Pentapetalae</taxon>
        <taxon>rosids</taxon>
        <taxon>malvids</taxon>
        <taxon>Brassicales</taxon>
        <taxon>Brassicaceae</taxon>
        <taxon>Coluteocarpeae</taxon>
        <taxon>Microthlaspi</taxon>
    </lineage>
</organism>
<evidence type="ECO:0000313" key="3">
    <source>
        <dbReference type="Proteomes" id="UP000467841"/>
    </source>
</evidence>
<feature type="region of interest" description="Disordered" evidence="1">
    <location>
        <begin position="1"/>
        <end position="38"/>
    </location>
</feature>
<evidence type="ECO:0000256" key="1">
    <source>
        <dbReference type="SAM" id="MobiDB-lite"/>
    </source>
</evidence>
<protein>
    <submittedName>
        <fullName evidence="2">Uncharacterized protein</fullName>
    </submittedName>
</protein>
<accession>A0A6D2KLC1</accession>
<sequence>MDAGARGRGAKDRGKAVARGGRAIAHGGRADSRGGRGWGHGLLAESGFGAGDGARVGVAPGAGAAPAQGRDDLVVRLLKQLLARLPPTVPQQASGVPPVAWVHQGAAVAEQPRAIVVDVPLYLEMMGQM</sequence>
<name>A0A6D2KLC1_9BRAS</name>
<dbReference type="Proteomes" id="UP000467841">
    <property type="component" value="Unassembled WGS sequence"/>
</dbReference>